<dbReference type="Proteomes" id="UP000629098">
    <property type="component" value="Unassembled WGS sequence"/>
</dbReference>
<feature type="repeat" description="TPR" evidence="3">
    <location>
        <begin position="457"/>
        <end position="490"/>
    </location>
</feature>
<dbReference type="Gene3D" id="3.40.50.300">
    <property type="entry name" value="P-loop containing nucleotide triphosphate hydrolases"/>
    <property type="match status" value="1"/>
</dbReference>
<dbReference type="SUPFAM" id="SSF48452">
    <property type="entry name" value="TPR-like"/>
    <property type="match status" value="1"/>
</dbReference>
<evidence type="ECO:0000313" key="6">
    <source>
        <dbReference type="Proteomes" id="UP000629098"/>
    </source>
</evidence>
<sequence length="654" mass="74669">MTYSTTRRNPYIIGRPINEKELIFGRESLFHFIEDNLIQNIKVTLLHGQRRMGKSSVLLNIPKFVAPDQFAFVPFDLQKHTQKPFYVIVYALVTEIINYLKIDLEAIALPSTTDLEKDPYIFSRQFLPQVYRVLNGKKLVLLLDEFDDQSNEVSNSVVKNFFSFLHLIAKTDDNLFIIPFAGRKSDDLPNLLNVFKEAPFQEIGLLDELSAKRLITKPSQGILEYDSDSVRAILELSAGHPYFTQIICFALFGRARELQNWKVSREDVESIVDKAIELAEAGLVWFWEGLSIPERVIFSAVAEAQKIAFKTDQPFSEEPLTLLKSFGVIQTEPLIQAAKQLTQKGFLDDTGQKVKVELIRRWLVQRHPLRQEIRQLEEIELEEVNPLWEIANNLIKQGKKQNALTICKQILEINPNHFSTVIALAEEYLEVEDFEQAVKLYSRAYQFDPIRHQEGLLRALQASGQNLLSQQEFIRAKEQFYRILEIEPDNRVARGKLLEIEVEIEPKFEATEHSTFVYGSNYSSNHNQSKSNRTPILLAAIVVTAGTVIIALIGVGIQRFYTNCSNSQQEVCIDSSLYISRGQNTLFLSIKNPNRDLGIEAFKQNKYSLAADFFQKSVATNRTDPEVLIYYNNALAQQKGSPLTLAVVVSVNNV</sequence>
<evidence type="ECO:0000256" key="1">
    <source>
        <dbReference type="ARBA" id="ARBA00022737"/>
    </source>
</evidence>
<dbReference type="InterPro" id="IPR011990">
    <property type="entry name" value="TPR-like_helical_dom_sf"/>
</dbReference>
<dbReference type="RefSeq" id="WP_190838399.1">
    <property type="nucleotide sequence ID" value="NZ_CAWPPI010000128.1"/>
</dbReference>
<gene>
    <name evidence="5" type="ORF">ICL16_42615</name>
</gene>
<evidence type="ECO:0008006" key="7">
    <source>
        <dbReference type="Google" id="ProtNLM"/>
    </source>
</evidence>
<keyword evidence="4" id="KW-0812">Transmembrane</keyword>
<keyword evidence="4" id="KW-0472">Membrane</keyword>
<keyword evidence="1" id="KW-0677">Repeat</keyword>
<feature type="repeat" description="TPR" evidence="3">
    <location>
        <begin position="418"/>
        <end position="451"/>
    </location>
</feature>
<evidence type="ECO:0000256" key="2">
    <source>
        <dbReference type="ARBA" id="ARBA00022803"/>
    </source>
</evidence>
<dbReference type="SUPFAM" id="SSF52540">
    <property type="entry name" value="P-loop containing nucleoside triphosphate hydrolases"/>
    <property type="match status" value="1"/>
</dbReference>
<dbReference type="SMART" id="SM00028">
    <property type="entry name" value="TPR"/>
    <property type="match status" value="4"/>
</dbReference>
<dbReference type="AlphaFoldDB" id="A0A8J7C0R8"/>
<name>A0A8J7C0R8_9CYAN</name>
<keyword evidence="4" id="KW-1133">Transmembrane helix</keyword>
<protein>
    <recommendedName>
        <fullName evidence="7">Orc1-like AAA ATPase domain-containing protein</fullName>
    </recommendedName>
</protein>
<proteinExistence type="predicted"/>
<organism evidence="5 6">
    <name type="scientific">Iningainema tapete BLCC-T55</name>
    <dbReference type="NCBI Taxonomy" id="2748662"/>
    <lineage>
        <taxon>Bacteria</taxon>
        <taxon>Bacillati</taxon>
        <taxon>Cyanobacteriota</taxon>
        <taxon>Cyanophyceae</taxon>
        <taxon>Nostocales</taxon>
        <taxon>Scytonemataceae</taxon>
        <taxon>Iningainema tapete</taxon>
    </lineage>
</organism>
<keyword evidence="2 3" id="KW-0802">TPR repeat</keyword>
<keyword evidence="6" id="KW-1185">Reference proteome</keyword>
<dbReference type="PROSITE" id="PS50005">
    <property type="entry name" value="TPR"/>
    <property type="match status" value="2"/>
</dbReference>
<reference evidence="5" key="1">
    <citation type="submission" date="2020-09" db="EMBL/GenBank/DDBJ databases">
        <title>Iningainema tapete sp. nov. (Scytonemataceae, Cyanobacteria) from greenhouses in central Florida (USA) produces two types of nodularin with biosynthetic potential for microcystin-LR and anabaenopeptins.</title>
        <authorList>
            <person name="Berthold D.E."/>
            <person name="Lefler F.W."/>
            <person name="Huang I.-S."/>
            <person name="Abdulla H."/>
            <person name="Zimba P.V."/>
            <person name="Laughinghouse H.D. IV."/>
        </authorList>
    </citation>
    <scope>NUCLEOTIDE SEQUENCE</scope>
    <source>
        <strain evidence="5">BLCCT55</strain>
    </source>
</reference>
<dbReference type="Pfam" id="PF13181">
    <property type="entry name" value="TPR_8"/>
    <property type="match status" value="1"/>
</dbReference>
<dbReference type="Gene3D" id="1.25.40.10">
    <property type="entry name" value="Tetratricopeptide repeat domain"/>
    <property type="match status" value="1"/>
</dbReference>
<evidence type="ECO:0000256" key="3">
    <source>
        <dbReference type="PROSITE-ProRule" id="PRU00339"/>
    </source>
</evidence>
<dbReference type="EMBL" id="JACXAE010000128">
    <property type="protein sequence ID" value="MBD2778563.1"/>
    <property type="molecule type" value="Genomic_DNA"/>
</dbReference>
<dbReference type="InterPro" id="IPR027417">
    <property type="entry name" value="P-loop_NTPase"/>
</dbReference>
<feature type="transmembrane region" description="Helical" evidence="4">
    <location>
        <begin position="536"/>
        <end position="557"/>
    </location>
</feature>
<dbReference type="InterPro" id="IPR051685">
    <property type="entry name" value="Ycf3/AcsC/BcsC/TPR_MFPF"/>
</dbReference>
<evidence type="ECO:0000256" key="4">
    <source>
        <dbReference type="SAM" id="Phobius"/>
    </source>
</evidence>
<evidence type="ECO:0000313" key="5">
    <source>
        <dbReference type="EMBL" id="MBD2778563.1"/>
    </source>
</evidence>
<accession>A0A8J7C0R8</accession>
<dbReference type="PANTHER" id="PTHR44943:SF8">
    <property type="entry name" value="TPR REPEAT-CONTAINING PROTEIN MJ0263"/>
    <property type="match status" value="1"/>
</dbReference>
<comment type="caution">
    <text evidence="5">The sequence shown here is derived from an EMBL/GenBank/DDBJ whole genome shotgun (WGS) entry which is preliminary data.</text>
</comment>
<dbReference type="PANTHER" id="PTHR44943">
    <property type="entry name" value="CELLULOSE SYNTHASE OPERON PROTEIN C"/>
    <property type="match status" value="1"/>
</dbReference>
<dbReference type="InterPro" id="IPR019734">
    <property type="entry name" value="TPR_rpt"/>
</dbReference>